<sequence length="201" mass="21721">MFSFHKAWLFFPDNVQHVLVSNIEQTNANSTSPVYSVLGQRLHSGDVYLNGSPISENGNQAEAKSLWHAGTAWRRGPAIGASYGTSKVVATPKNMFAAWIPHKTLTLNPSLNATNSGPGKHTPVEYSVFPSTARYEEFEDKASRLHPRTVLNTETEDGGGTLWALSIVKRTVTCSSGSGGSDLTLELPDGEMLSQSFRAPG</sequence>
<evidence type="ECO:0000313" key="1">
    <source>
        <dbReference type="EMBL" id="CAE6454507.1"/>
    </source>
</evidence>
<gene>
    <name evidence="1" type="ORF">RDB_LOCUS43883</name>
</gene>
<dbReference type="Gene3D" id="2.70.98.10">
    <property type="match status" value="1"/>
</dbReference>
<accession>A0A8H3BEK3</accession>
<dbReference type="GO" id="GO:0005576">
    <property type="term" value="C:extracellular region"/>
    <property type="evidence" value="ECO:0007669"/>
    <property type="project" value="InterPro"/>
</dbReference>
<dbReference type="AlphaFoldDB" id="A0A8H3BEK3"/>
<dbReference type="Proteomes" id="UP000663850">
    <property type="component" value="Unassembled WGS sequence"/>
</dbReference>
<dbReference type="InterPro" id="IPR014718">
    <property type="entry name" value="GH-type_carb-bd"/>
</dbReference>
<name>A0A8H3BEK3_9AGAM</name>
<dbReference type="GO" id="GO:0016829">
    <property type="term" value="F:lyase activity"/>
    <property type="evidence" value="ECO:0007669"/>
    <property type="project" value="InterPro"/>
</dbReference>
<protein>
    <submittedName>
        <fullName evidence="1">Uncharacterized protein</fullName>
    </submittedName>
</protein>
<comment type="caution">
    <text evidence="1">The sequence shown here is derived from an EMBL/GenBank/DDBJ whole genome shotgun (WGS) entry which is preliminary data.</text>
</comment>
<reference evidence="1" key="1">
    <citation type="submission" date="2021-01" db="EMBL/GenBank/DDBJ databases">
        <authorList>
            <person name="Kaushik A."/>
        </authorList>
    </citation>
    <scope>NUCLEOTIDE SEQUENCE</scope>
    <source>
        <strain evidence="1">Type strain: AG8-Rh-89/</strain>
    </source>
</reference>
<evidence type="ECO:0000313" key="2">
    <source>
        <dbReference type="Proteomes" id="UP000663850"/>
    </source>
</evidence>
<dbReference type="GO" id="GO:0030246">
    <property type="term" value="F:carbohydrate binding"/>
    <property type="evidence" value="ECO:0007669"/>
    <property type="project" value="InterPro"/>
</dbReference>
<organism evidence="1 2">
    <name type="scientific">Rhizoctonia solani</name>
    <dbReference type="NCBI Taxonomy" id="456999"/>
    <lineage>
        <taxon>Eukaryota</taxon>
        <taxon>Fungi</taxon>
        <taxon>Dikarya</taxon>
        <taxon>Basidiomycota</taxon>
        <taxon>Agaricomycotina</taxon>
        <taxon>Agaricomycetes</taxon>
        <taxon>Cantharellales</taxon>
        <taxon>Ceratobasidiaceae</taxon>
        <taxon>Rhizoctonia</taxon>
    </lineage>
</organism>
<proteinExistence type="predicted"/>
<dbReference type="EMBL" id="CAJMWZ010002361">
    <property type="protein sequence ID" value="CAE6454507.1"/>
    <property type="molecule type" value="Genomic_DNA"/>
</dbReference>